<comment type="similarity">
    <text evidence="5">Belongs to the bacterial solute-binding protein 9 family.</text>
</comment>
<organism evidence="6 7">
    <name type="scientific">Bacillus velezensis</name>
    <dbReference type="NCBI Taxonomy" id="492670"/>
    <lineage>
        <taxon>Bacteria</taxon>
        <taxon>Bacillati</taxon>
        <taxon>Bacillota</taxon>
        <taxon>Bacilli</taxon>
        <taxon>Bacillales</taxon>
        <taxon>Bacillaceae</taxon>
        <taxon>Bacillus</taxon>
        <taxon>Bacillus amyloliquefaciens group</taxon>
    </lineage>
</organism>
<dbReference type="Pfam" id="PF01297">
    <property type="entry name" value="ZnuA"/>
    <property type="match status" value="1"/>
</dbReference>
<dbReference type="PANTHER" id="PTHR42953">
    <property type="entry name" value="HIGH-AFFINITY ZINC UPTAKE SYSTEM PROTEIN ZNUA-RELATED"/>
    <property type="match status" value="1"/>
</dbReference>
<keyword evidence="3" id="KW-0479">Metal-binding</keyword>
<dbReference type="PANTHER" id="PTHR42953:SF1">
    <property type="entry name" value="METAL-BINDING PROTEIN HI_0362-RELATED"/>
    <property type="match status" value="1"/>
</dbReference>
<protein>
    <submittedName>
        <fullName evidence="6">Periplasmic zinc-binding protein TroA</fullName>
    </submittedName>
</protein>
<keyword evidence="2 5" id="KW-0813">Transport</keyword>
<dbReference type="AlphaFoldDB" id="A0A7W4LX92"/>
<dbReference type="InterPro" id="IPR050492">
    <property type="entry name" value="Bact_metal-bind_prot9"/>
</dbReference>
<dbReference type="Proteomes" id="UP000587477">
    <property type="component" value="Chromosome"/>
</dbReference>
<dbReference type="EMBL" id="CP063687">
    <property type="protein sequence ID" value="QOY27710.1"/>
    <property type="molecule type" value="Genomic_DNA"/>
</dbReference>
<evidence type="ECO:0000256" key="3">
    <source>
        <dbReference type="ARBA" id="ARBA00022723"/>
    </source>
</evidence>
<evidence type="ECO:0000256" key="5">
    <source>
        <dbReference type="RuleBase" id="RU003512"/>
    </source>
</evidence>
<evidence type="ECO:0000313" key="6">
    <source>
        <dbReference type="EMBL" id="QOY27710.1"/>
    </source>
</evidence>
<dbReference type="InterPro" id="IPR006129">
    <property type="entry name" value="AdhesinB"/>
</dbReference>
<keyword evidence="4" id="KW-0732">Signal</keyword>
<dbReference type="PRINTS" id="PR00691">
    <property type="entry name" value="ADHESINB"/>
</dbReference>
<evidence type="ECO:0000313" key="7">
    <source>
        <dbReference type="Proteomes" id="UP000587477"/>
    </source>
</evidence>
<dbReference type="InterPro" id="IPR006127">
    <property type="entry name" value="ZnuA-like"/>
</dbReference>
<accession>A0A7W4LX92</accession>
<dbReference type="SUPFAM" id="SSF53807">
    <property type="entry name" value="Helical backbone' metal receptor"/>
    <property type="match status" value="1"/>
</dbReference>
<name>A0A7W4LX92_BACVE</name>
<proteinExistence type="inferred from homology"/>
<evidence type="ECO:0000256" key="2">
    <source>
        <dbReference type="ARBA" id="ARBA00022448"/>
    </source>
</evidence>
<reference evidence="7" key="1">
    <citation type="submission" date="2020-10" db="EMBL/GenBank/DDBJ databases">
        <title>Complete genome sequence of Bacillus velezensis NST6.</title>
        <authorList>
            <person name="Choi J."/>
        </authorList>
    </citation>
    <scope>NUCLEOTIDE SEQUENCE [LARGE SCALE GENOMIC DNA]</scope>
    <source>
        <strain evidence="7">NST6</strain>
    </source>
</reference>
<dbReference type="InterPro" id="IPR006128">
    <property type="entry name" value="Lipoprotein_PsaA-like"/>
</dbReference>
<comment type="subcellular location">
    <subcellularLocation>
        <location evidence="1">Cell envelope</location>
    </subcellularLocation>
</comment>
<dbReference type="GO" id="GO:0030313">
    <property type="term" value="C:cell envelope"/>
    <property type="evidence" value="ECO:0007669"/>
    <property type="project" value="UniProtKB-SubCell"/>
</dbReference>
<evidence type="ECO:0000256" key="4">
    <source>
        <dbReference type="ARBA" id="ARBA00022729"/>
    </source>
</evidence>
<sequence length="339" mass="37212">MSCINHLFLNIKNCHKTDINITFKRERDKGKGTDMKKSSVMASVLMVCFALSSCSSESSGGQKGKLTITATTSQVADAAEHIGGDHVEVTSLMGPGVDPHLYKASQGDTKKLTEADVVLYSGLHLEGKMEHMLTKISRQKPSAAVAESIPKEKLIPAGENMYDPHVWFSIPLWLYAVDEIEAQLKKAKPEYADDFTKNAQEYKENLKYLDKKSREKIGTIPEKSRVLVTAHDAFAYFGKEYGFEVRGLQGLSTDSDYGLKDVQKLVSLLADKEIKAVFTESSVSKKSINAVVEGAKEKGHDVSVGGWLYSDAMGEKGTKEGTYAGMFVHNIDTIVSSLK</sequence>
<dbReference type="GO" id="GO:0030001">
    <property type="term" value="P:metal ion transport"/>
    <property type="evidence" value="ECO:0007669"/>
    <property type="project" value="InterPro"/>
</dbReference>
<dbReference type="GO" id="GO:0046872">
    <property type="term" value="F:metal ion binding"/>
    <property type="evidence" value="ECO:0007669"/>
    <property type="project" value="UniProtKB-KW"/>
</dbReference>
<gene>
    <name evidence="6" type="primary">troA</name>
    <name evidence="6" type="ORF">BACVE_002748</name>
</gene>
<dbReference type="GO" id="GO:0007155">
    <property type="term" value="P:cell adhesion"/>
    <property type="evidence" value="ECO:0007669"/>
    <property type="project" value="InterPro"/>
</dbReference>
<dbReference type="Gene3D" id="3.40.50.1980">
    <property type="entry name" value="Nitrogenase molybdenum iron protein domain"/>
    <property type="match status" value="2"/>
</dbReference>
<evidence type="ECO:0000256" key="1">
    <source>
        <dbReference type="ARBA" id="ARBA00004196"/>
    </source>
</evidence>
<dbReference type="PRINTS" id="PR00690">
    <property type="entry name" value="ADHESNFAMILY"/>
</dbReference>